<gene>
    <name evidence="1" type="ORF">PCOR1329_LOCUS36650</name>
</gene>
<evidence type="ECO:0000313" key="1">
    <source>
        <dbReference type="EMBL" id="CAK0841446.1"/>
    </source>
</evidence>
<name>A0ABN9T8R9_9DINO</name>
<evidence type="ECO:0008006" key="3">
    <source>
        <dbReference type="Google" id="ProtNLM"/>
    </source>
</evidence>
<feature type="non-terminal residue" evidence="1">
    <location>
        <position position="369"/>
    </location>
</feature>
<feature type="non-terminal residue" evidence="1">
    <location>
        <position position="1"/>
    </location>
</feature>
<comment type="caution">
    <text evidence="1">The sequence shown here is derived from an EMBL/GenBank/DDBJ whole genome shotgun (WGS) entry which is preliminary data.</text>
</comment>
<evidence type="ECO:0000313" key="2">
    <source>
        <dbReference type="Proteomes" id="UP001189429"/>
    </source>
</evidence>
<dbReference type="Proteomes" id="UP001189429">
    <property type="component" value="Unassembled WGS sequence"/>
</dbReference>
<protein>
    <recommendedName>
        <fullName evidence="3">FACT complex subunit</fullName>
    </recommendedName>
</protein>
<dbReference type="EMBL" id="CAUYUJ010014456">
    <property type="protein sequence ID" value="CAK0841446.1"/>
    <property type="molecule type" value="Genomic_DNA"/>
</dbReference>
<organism evidence="1 2">
    <name type="scientific">Prorocentrum cordatum</name>
    <dbReference type="NCBI Taxonomy" id="2364126"/>
    <lineage>
        <taxon>Eukaryota</taxon>
        <taxon>Sar</taxon>
        <taxon>Alveolata</taxon>
        <taxon>Dinophyceae</taxon>
        <taxon>Prorocentrales</taxon>
        <taxon>Prorocentraceae</taxon>
        <taxon>Prorocentrum</taxon>
    </lineage>
</organism>
<accession>A0ABN9T8R9</accession>
<keyword evidence="2" id="KW-1185">Reference proteome</keyword>
<sequence length="369" mass="41206">APFDAAAWKDCVKFKTDYKCAINFAWQDMQNHVLVNVPINVRKINNLVDFYFQTPAQIPIEITLAVDKDEEDPLQRKGKLVRLSPAEMKDAAIIAVERDVSNGADDEVIKQWKRVLLSATGVFFAAEHDDDRHFKANQIRENFGENFATMRLSALQRVCDVAEFQARKEKTTGPIGAKGIAELYRSKLNMAQTSDKITDGFVDKALTISSRVLNIPKVRKLLQEADGWAHGNNPLDSVTKLQLVVDKAKTAPMIEWSVELILDLAKSGALSAEQCGTRAIEGKLPGQGGKGLVDLMMFKLDLKNYLLSTVLDSKHWDSSHKEVIRIAFDSLESTREKTGYAFNPTFKPVKQGWKAGIPKSADVFINLIE</sequence>
<reference evidence="1" key="1">
    <citation type="submission" date="2023-10" db="EMBL/GenBank/DDBJ databases">
        <authorList>
            <person name="Chen Y."/>
            <person name="Shah S."/>
            <person name="Dougan E. K."/>
            <person name="Thang M."/>
            <person name="Chan C."/>
        </authorList>
    </citation>
    <scope>NUCLEOTIDE SEQUENCE [LARGE SCALE GENOMIC DNA]</scope>
</reference>
<proteinExistence type="predicted"/>